<evidence type="ECO:0000259" key="2">
    <source>
        <dbReference type="Pfam" id="PF00534"/>
    </source>
</evidence>
<dbReference type="Gene3D" id="3.40.50.2000">
    <property type="entry name" value="Glycogen Phosphorylase B"/>
    <property type="match status" value="2"/>
</dbReference>
<keyword evidence="1" id="KW-0472">Membrane</keyword>
<dbReference type="PANTHER" id="PTHR45947:SF3">
    <property type="entry name" value="SULFOQUINOVOSYL TRANSFERASE SQD2"/>
    <property type="match status" value="1"/>
</dbReference>
<dbReference type="GO" id="GO:0016757">
    <property type="term" value="F:glycosyltransferase activity"/>
    <property type="evidence" value="ECO:0007669"/>
    <property type="project" value="InterPro"/>
</dbReference>
<protein>
    <submittedName>
        <fullName evidence="3">Glycosyl transferase group 1</fullName>
    </submittedName>
</protein>
<dbReference type="SUPFAM" id="SSF53756">
    <property type="entry name" value="UDP-Glycosyltransferase/glycogen phosphorylase"/>
    <property type="match status" value="1"/>
</dbReference>
<feature type="domain" description="Glycosyl transferase family 1" evidence="2">
    <location>
        <begin position="202"/>
        <end position="371"/>
    </location>
</feature>
<sequence>MKIAVLLYQPGPNLNPLFQLLGRQKGVDLTVYYRNSLGVKAEYDPAFGVTVDWGVPVLGGYNYKILRNYFLRPSDQFWGGMNFGIAVEIWRNKFDAILIHGWNSLANWLAFFTAFLTRTPVFLSSESPLNQEILKSKWKLFIKKIIFGKIFFPYIAAFLYIGEENRKFYKHYGVPDKKLFFYPYAADNERLMRESNLLKPSRDKLKKELGFGAESMAIVFVGRLVIQKNPLNLLTAYEKLSQIKNLKSKVSLVFVGEGILRPELEKYIKKHNLKNVILAGFQNKINLMKYFAASDVFVLPSGMGETWGMVVNEAMCFGLPIIISNIVGSGSDLVKNGENGFIISKGDIDKLAEYLKFLVDNPEKRLSFGKKSLDIIGNYNYEKDVEGILKALAYIEKND</sequence>
<dbReference type="InterPro" id="IPR050194">
    <property type="entry name" value="Glycosyltransferase_grp1"/>
</dbReference>
<name>A0A0G0XNA2_9BACT</name>
<accession>A0A0G0XNA2</accession>
<proteinExistence type="predicted"/>
<keyword evidence="1" id="KW-1133">Transmembrane helix</keyword>
<gene>
    <name evidence="3" type="ORF">UU38_C0001G0064</name>
</gene>
<dbReference type="InterPro" id="IPR001296">
    <property type="entry name" value="Glyco_trans_1"/>
</dbReference>
<reference evidence="3 4" key="1">
    <citation type="journal article" date="2015" name="Nature">
        <title>rRNA introns, odd ribosomes, and small enigmatic genomes across a large radiation of phyla.</title>
        <authorList>
            <person name="Brown C.T."/>
            <person name="Hug L.A."/>
            <person name="Thomas B.C."/>
            <person name="Sharon I."/>
            <person name="Castelle C.J."/>
            <person name="Singh A."/>
            <person name="Wilkins M.J."/>
            <person name="Williams K.H."/>
            <person name="Banfield J.F."/>
        </authorList>
    </citation>
    <scope>NUCLEOTIDE SEQUENCE [LARGE SCALE GENOMIC DNA]</scope>
</reference>
<dbReference type="AlphaFoldDB" id="A0A0G0XNA2"/>
<dbReference type="CDD" id="cd03801">
    <property type="entry name" value="GT4_PimA-like"/>
    <property type="match status" value="1"/>
</dbReference>
<evidence type="ECO:0000313" key="3">
    <source>
        <dbReference type="EMBL" id="KKR89162.1"/>
    </source>
</evidence>
<dbReference type="Proteomes" id="UP000033918">
    <property type="component" value="Unassembled WGS sequence"/>
</dbReference>
<keyword evidence="3" id="KW-0808">Transferase</keyword>
<evidence type="ECO:0000313" key="4">
    <source>
        <dbReference type="Proteomes" id="UP000033918"/>
    </source>
</evidence>
<dbReference type="Pfam" id="PF00534">
    <property type="entry name" value="Glycos_transf_1"/>
    <property type="match status" value="1"/>
</dbReference>
<dbReference type="PANTHER" id="PTHR45947">
    <property type="entry name" value="SULFOQUINOVOSYL TRANSFERASE SQD2"/>
    <property type="match status" value="1"/>
</dbReference>
<organism evidence="3 4">
    <name type="scientific">Candidatus Wolfebacteria bacterium GW2011_GWB1_41_12</name>
    <dbReference type="NCBI Taxonomy" id="1619006"/>
    <lineage>
        <taxon>Bacteria</taxon>
        <taxon>Candidatus Wolfeibacteriota</taxon>
    </lineage>
</organism>
<dbReference type="EMBL" id="LCAK01000001">
    <property type="protein sequence ID" value="KKR89162.1"/>
    <property type="molecule type" value="Genomic_DNA"/>
</dbReference>
<feature type="transmembrane region" description="Helical" evidence="1">
    <location>
        <begin position="141"/>
        <end position="161"/>
    </location>
</feature>
<evidence type="ECO:0000256" key="1">
    <source>
        <dbReference type="SAM" id="Phobius"/>
    </source>
</evidence>
<keyword evidence="1" id="KW-0812">Transmembrane</keyword>
<comment type="caution">
    <text evidence="3">The sequence shown here is derived from an EMBL/GenBank/DDBJ whole genome shotgun (WGS) entry which is preliminary data.</text>
</comment>